<proteinExistence type="predicted"/>
<organism evidence="2 3">
    <name type="scientific">Streptomyces piniterrae</name>
    <dbReference type="NCBI Taxonomy" id="2571125"/>
    <lineage>
        <taxon>Bacteria</taxon>
        <taxon>Bacillati</taxon>
        <taxon>Actinomycetota</taxon>
        <taxon>Actinomycetes</taxon>
        <taxon>Kitasatosporales</taxon>
        <taxon>Streptomycetaceae</taxon>
        <taxon>Streptomyces</taxon>
    </lineage>
</organism>
<name>A0A4U0NPJ8_9ACTN</name>
<dbReference type="AlphaFoldDB" id="A0A4U0NPJ8"/>
<reference evidence="2 3" key="1">
    <citation type="submission" date="2019-04" db="EMBL/GenBank/DDBJ databases">
        <title>Streptomyces piniterrae sp. nov., a heliquinomycin-producing actinomycete isolated from rhizosphere soil of Pinus yunnanensis.</title>
        <authorList>
            <person name="Zhuang X."/>
            <person name="Zhao J."/>
        </authorList>
    </citation>
    <scope>NUCLEOTIDE SEQUENCE [LARGE SCALE GENOMIC DNA]</scope>
    <source>
        <strain evidence="3">jys28</strain>
    </source>
</reference>
<gene>
    <name evidence="2" type="ORF">FCH28_19620</name>
</gene>
<evidence type="ECO:0000256" key="1">
    <source>
        <dbReference type="SAM" id="MobiDB-lite"/>
    </source>
</evidence>
<dbReference type="RefSeq" id="WP_136741353.1">
    <property type="nucleotide sequence ID" value="NZ_SUMB01000006.1"/>
</dbReference>
<evidence type="ECO:0000313" key="2">
    <source>
        <dbReference type="EMBL" id="TJZ52054.1"/>
    </source>
</evidence>
<feature type="region of interest" description="Disordered" evidence="1">
    <location>
        <begin position="273"/>
        <end position="300"/>
    </location>
</feature>
<dbReference type="OrthoDB" id="3987092at2"/>
<sequence length="300" mass="32046">MTSDNVPTVRHTTQLVVGAPILTVRQDAFLTEAKPGSELPLTPAFGNRGDTDIDDDLIIVVKAEKATLRGRYGNCRYDKATSATKAVCKISGPLPAGEAYETDGPITALTRKNARHGQISYGRYRAHDVLPTAELPPDSAPRGTGAPLGLRPVDGSGGDFTALQHGEAETAHDVLEFSTTDVHDPQAPEVTIKGKVGEVVAIDVLGKADYQGAMRLTLPEGISLEGRREGEQSETLFCEYVEGENGLVECPSAGITMPELRVRIDKRVEGAQGTISVAESDPKDPDEENNTAPIKVEYVD</sequence>
<evidence type="ECO:0000313" key="3">
    <source>
        <dbReference type="Proteomes" id="UP000308697"/>
    </source>
</evidence>
<accession>A0A4U0NPJ8</accession>
<comment type="caution">
    <text evidence="2">The sequence shown here is derived from an EMBL/GenBank/DDBJ whole genome shotgun (WGS) entry which is preliminary data.</text>
</comment>
<dbReference type="EMBL" id="SUMB01000006">
    <property type="protein sequence ID" value="TJZ52054.1"/>
    <property type="molecule type" value="Genomic_DNA"/>
</dbReference>
<keyword evidence="3" id="KW-1185">Reference proteome</keyword>
<protein>
    <submittedName>
        <fullName evidence="2">Uncharacterized protein</fullName>
    </submittedName>
</protein>
<dbReference type="Proteomes" id="UP000308697">
    <property type="component" value="Unassembled WGS sequence"/>
</dbReference>